<evidence type="ECO:0000313" key="1">
    <source>
        <dbReference type="EMBL" id="RHZ44075.1"/>
    </source>
</evidence>
<comment type="caution">
    <text evidence="1">The sequence shown here is derived from an EMBL/GenBank/DDBJ whole genome shotgun (WGS) entry which is preliminary data.</text>
</comment>
<protein>
    <submittedName>
        <fullName evidence="1">Uncharacterized protein</fullName>
    </submittedName>
</protein>
<accession>A0A397FZG0</accession>
<dbReference type="AlphaFoldDB" id="A0A397FZG0"/>
<name>A0A397FZG0_ASPTH</name>
<keyword evidence="2" id="KW-1185">Reference proteome</keyword>
<evidence type="ECO:0000313" key="2">
    <source>
        <dbReference type="Proteomes" id="UP000215305"/>
    </source>
</evidence>
<proteinExistence type="predicted"/>
<dbReference type="OrthoDB" id="4475425at2759"/>
<organism evidence="1 2">
    <name type="scientific">Aspergillus thermomutatus</name>
    <name type="common">Neosartorya pseudofischeri</name>
    <dbReference type="NCBI Taxonomy" id="41047"/>
    <lineage>
        <taxon>Eukaryota</taxon>
        <taxon>Fungi</taxon>
        <taxon>Dikarya</taxon>
        <taxon>Ascomycota</taxon>
        <taxon>Pezizomycotina</taxon>
        <taxon>Eurotiomycetes</taxon>
        <taxon>Eurotiomycetidae</taxon>
        <taxon>Eurotiales</taxon>
        <taxon>Aspergillaceae</taxon>
        <taxon>Aspergillus</taxon>
        <taxon>Aspergillus subgen. Fumigati</taxon>
    </lineage>
</organism>
<dbReference type="EMBL" id="NKHU02000356">
    <property type="protein sequence ID" value="RHZ44075.1"/>
    <property type="molecule type" value="Genomic_DNA"/>
</dbReference>
<dbReference type="VEuPathDB" id="FungiDB:CDV56_103228"/>
<dbReference type="GeneID" id="38125202"/>
<dbReference type="Proteomes" id="UP000215305">
    <property type="component" value="Unassembled WGS sequence"/>
</dbReference>
<reference evidence="1" key="1">
    <citation type="submission" date="2018-08" db="EMBL/GenBank/DDBJ databases">
        <title>Draft genome sequence of azole-resistant Aspergillus thermomutatus (Neosartorya pseudofischeri) strain HMR AF 39, isolated from a human nasal aspirate.</title>
        <authorList>
            <person name="Parent-Michaud M."/>
            <person name="Dufresne P.J."/>
            <person name="Fournier E."/>
            <person name="Martineau C."/>
            <person name="Moreira S."/>
            <person name="Perkins V."/>
            <person name="De Repentigny L."/>
            <person name="Dufresne S.F."/>
        </authorList>
    </citation>
    <scope>NUCLEOTIDE SEQUENCE [LARGE SCALE GENOMIC DNA]</scope>
    <source>
        <strain evidence="1">HMR AF 39</strain>
    </source>
</reference>
<gene>
    <name evidence="1" type="ORF">CDV56_103228</name>
</gene>
<dbReference type="RefSeq" id="XP_026610146.1">
    <property type="nucleotide sequence ID" value="XM_026756847.1"/>
</dbReference>
<sequence>MHTTSITEGTGSGQSPLQIHIEELSSLPLHDTIQNLAHLLPELTTCVTATGERLVTHPTYEGTGKLDDLGRLYLRAADRCTREHASFKTRLLHVSLDSVIGELYASSQEQLHKGLADGSVDLPPRLDEGCACCSGEPFAVILCGFHEENALLFWEDEYKAFWGDEESRGGQYGQGETWTRASREQVERAMAREEASVVPSML</sequence>